<protein>
    <submittedName>
        <fullName evidence="1">DUF2783 domain-containing protein</fullName>
    </submittedName>
</protein>
<dbReference type="RefSeq" id="WP_379914963.1">
    <property type="nucleotide sequence ID" value="NZ_JBHUDD010000053.1"/>
</dbReference>
<reference evidence="2" key="1">
    <citation type="journal article" date="2019" name="Int. J. Syst. Evol. Microbiol.">
        <title>The Global Catalogue of Microorganisms (GCM) 10K type strain sequencing project: providing services to taxonomists for standard genome sequencing and annotation.</title>
        <authorList>
            <consortium name="The Broad Institute Genomics Platform"/>
            <consortium name="The Broad Institute Genome Sequencing Center for Infectious Disease"/>
            <person name="Wu L."/>
            <person name="Ma J."/>
        </authorList>
    </citation>
    <scope>NUCLEOTIDE SEQUENCE [LARGE SCALE GENOMIC DNA]</scope>
    <source>
        <strain evidence="2">CGMCC 1.12477</strain>
    </source>
</reference>
<evidence type="ECO:0000313" key="1">
    <source>
        <dbReference type="EMBL" id="MFD1509618.1"/>
    </source>
</evidence>
<proteinExistence type="predicted"/>
<dbReference type="InterPro" id="IPR021233">
    <property type="entry name" value="DUF2783"/>
</dbReference>
<sequence>MTDLILTPNFANADDVYADILAAHEGLTKAQSDALNARLILILANHIGDRAVIAQALEAARNVAPG</sequence>
<keyword evidence="2" id="KW-1185">Reference proteome</keyword>
<dbReference type="Pfam" id="PF10932">
    <property type="entry name" value="DUF2783"/>
    <property type="match status" value="1"/>
</dbReference>
<dbReference type="EMBL" id="JBHUDD010000053">
    <property type="protein sequence ID" value="MFD1509618.1"/>
    <property type="molecule type" value="Genomic_DNA"/>
</dbReference>
<accession>A0ABW4EHZ7</accession>
<name>A0ABW4EHZ7_9RHOB</name>
<organism evidence="1 2">
    <name type="scientific">Lacimonas salitolerans</name>
    <dbReference type="NCBI Taxonomy" id="1323750"/>
    <lineage>
        <taxon>Bacteria</taxon>
        <taxon>Pseudomonadati</taxon>
        <taxon>Pseudomonadota</taxon>
        <taxon>Alphaproteobacteria</taxon>
        <taxon>Rhodobacterales</taxon>
        <taxon>Paracoccaceae</taxon>
        <taxon>Lacimonas</taxon>
    </lineage>
</organism>
<dbReference type="Proteomes" id="UP001597186">
    <property type="component" value="Unassembled WGS sequence"/>
</dbReference>
<comment type="caution">
    <text evidence="1">The sequence shown here is derived from an EMBL/GenBank/DDBJ whole genome shotgun (WGS) entry which is preliminary data.</text>
</comment>
<evidence type="ECO:0000313" key="2">
    <source>
        <dbReference type="Proteomes" id="UP001597186"/>
    </source>
</evidence>
<gene>
    <name evidence="1" type="ORF">ACFTOW_09410</name>
</gene>